<name>A0A1W1UZW9_9PAST</name>
<gene>
    <name evidence="2" type="ORF">SAMN05660772_00911</name>
</gene>
<sequence length="118" mass="14142">MKEYDSNTYLDKNVLEHILATKEEIIINSMKDMRKHQINIFSTLNKINMKYKVYTDNYSSFYYDYDMLVLSLGNIPFLDIMCFFIIKKDNFLTSLKCNDYIIININNKKGFIKISYNK</sequence>
<organism evidence="2 3">
    <name type="scientific">Pasteurella testudinis DSM 23072</name>
    <dbReference type="NCBI Taxonomy" id="1122938"/>
    <lineage>
        <taxon>Bacteria</taxon>
        <taxon>Pseudomonadati</taxon>
        <taxon>Pseudomonadota</taxon>
        <taxon>Gammaproteobacteria</taxon>
        <taxon>Pasteurellales</taxon>
        <taxon>Pasteurellaceae</taxon>
        <taxon>Pasteurella</taxon>
    </lineage>
</organism>
<keyword evidence="3" id="KW-1185">Reference proteome</keyword>
<evidence type="ECO:0000313" key="3">
    <source>
        <dbReference type="Proteomes" id="UP000192408"/>
    </source>
</evidence>
<proteinExistence type="predicted"/>
<evidence type="ECO:0000256" key="1">
    <source>
        <dbReference type="SAM" id="Phobius"/>
    </source>
</evidence>
<dbReference type="STRING" id="1122938.SAMN05660772_00911"/>
<evidence type="ECO:0000313" key="2">
    <source>
        <dbReference type="EMBL" id="SMB86606.1"/>
    </source>
</evidence>
<dbReference type="EMBL" id="FWWV01000024">
    <property type="protein sequence ID" value="SMB86606.1"/>
    <property type="molecule type" value="Genomic_DNA"/>
</dbReference>
<dbReference type="AlphaFoldDB" id="A0A1W1UZW9"/>
<dbReference type="Proteomes" id="UP000192408">
    <property type="component" value="Unassembled WGS sequence"/>
</dbReference>
<reference evidence="3" key="1">
    <citation type="submission" date="2017-04" db="EMBL/GenBank/DDBJ databases">
        <authorList>
            <person name="Varghese N."/>
            <person name="Submissions S."/>
        </authorList>
    </citation>
    <scope>NUCLEOTIDE SEQUENCE [LARGE SCALE GENOMIC DNA]</scope>
    <source>
        <strain evidence="3">DSM 23072</strain>
    </source>
</reference>
<keyword evidence="1" id="KW-1133">Transmembrane helix</keyword>
<protein>
    <submittedName>
        <fullName evidence="2">Uncharacterized protein</fullName>
    </submittedName>
</protein>
<keyword evidence="1" id="KW-0812">Transmembrane</keyword>
<dbReference type="RefSeq" id="WP_084257331.1">
    <property type="nucleotide sequence ID" value="NZ_FWWV01000024.1"/>
</dbReference>
<accession>A0A1W1UZW9</accession>
<feature type="transmembrane region" description="Helical" evidence="1">
    <location>
        <begin position="67"/>
        <end position="86"/>
    </location>
</feature>
<keyword evidence="1" id="KW-0472">Membrane</keyword>